<proteinExistence type="predicted"/>
<dbReference type="VEuPathDB" id="TriTrypDB:C4B63_43g224"/>
<keyword evidence="2" id="KW-0808">Transferase</keyword>
<dbReference type="Proteomes" id="UP000246078">
    <property type="component" value="Unassembled WGS sequence"/>
</dbReference>
<name>A0A2V2WSN7_TRYCR</name>
<dbReference type="VEuPathDB" id="TriTrypDB:C3747_58g190"/>
<dbReference type="EMBL" id="PRFC01000058">
    <property type="protein sequence ID" value="PWV11620.1"/>
    <property type="molecule type" value="Genomic_DNA"/>
</dbReference>
<dbReference type="GO" id="GO:0016301">
    <property type="term" value="F:kinase activity"/>
    <property type="evidence" value="ECO:0007669"/>
    <property type="project" value="UniProtKB-KW"/>
</dbReference>
<dbReference type="VEuPathDB" id="TriTrypDB:TCSYLVIO_008306"/>
<dbReference type="VEuPathDB" id="TriTrypDB:TcYC6_0072850"/>
<dbReference type="AlphaFoldDB" id="A0A2V2WSN7"/>
<dbReference type="VEuPathDB" id="TriTrypDB:TCDM_13214"/>
<dbReference type="VEuPathDB" id="TriTrypDB:TcG_12415"/>
<dbReference type="VEuPathDB" id="TriTrypDB:TcBrA4_0119950"/>
<accession>A0A2V2WSN7</accession>
<gene>
    <name evidence="2" type="ORF">C3747_58g190</name>
</gene>
<protein>
    <submittedName>
        <fullName evidence="2">Putative target of rapamycin (TOR) kinase 1</fullName>
    </submittedName>
</protein>
<feature type="signal peptide" evidence="1">
    <location>
        <begin position="1"/>
        <end position="21"/>
    </location>
</feature>
<sequence>MRRPFFGHVFMCLLLSHQGIATKIIRTWPGEGAGDIPDENSAGSGWFGREIATHHRGYNRKRIIESTEKASAAIIRDASLDGWGAVFISDPGDVIIAGGKWGKKPFRIMQVEARAVRLALSAFSTILPRTIDVWVDNTSLQGAANKGSSKPHAMTWELQRIYEFLDPRGIKASFAYVRSAENPADGISRGRVFAPEDIAKGWNLRRGAAGSCGWRIPRFSTPQAINKYIYIYIYPIRTE</sequence>
<dbReference type="VEuPathDB" id="TriTrypDB:TcCL_ESM07490"/>
<comment type="caution">
    <text evidence="2">The sequence shown here is derived from an EMBL/GenBank/DDBJ whole genome shotgun (WGS) entry which is preliminary data.</text>
</comment>
<keyword evidence="1" id="KW-0732">Signal</keyword>
<keyword evidence="2" id="KW-0418">Kinase</keyword>
<feature type="chain" id="PRO_5015864834" evidence="1">
    <location>
        <begin position="22"/>
        <end position="239"/>
    </location>
</feature>
<evidence type="ECO:0000256" key="1">
    <source>
        <dbReference type="SAM" id="SignalP"/>
    </source>
</evidence>
<reference evidence="2 3" key="1">
    <citation type="journal article" date="2018" name="Microb. Genom.">
        <title>Expanding an expanded genome: long-read sequencing of Trypanosoma cruzi.</title>
        <authorList>
            <person name="Berna L."/>
            <person name="Rodriguez M."/>
            <person name="Chiribao M.L."/>
            <person name="Parodi-Talice A."/>
            <person name="Pita S."/>
            <person name="Rijo G."/>
            <person name="Alvarez-Valin F."/>
            <person name="Robello C."/>
        </authorList>
    </citation>
    <scope>NUCLEOTIDE SEQUENCE [LARGE SCALE GENOMIC DNA]</scope>
    <source>
        <strain evidence="2 3">TCC</strain>
    </source>
</reference>
<evidence type="ECO:0000313" key="3">
    <source>
        <dbReference type="Proteomes" id="UP000246078"/>
    </source>
</evidence>
<evidence type="ECO:0000313" key="2">
    <source>
        <dbReference type="EMBL" id="PWV11620.1"/>
    </source>
</evidence>
<organism evidence="2 3">
    <name type="scientific">Trypanosoma cruzi</name>
    <dbReference type="NCBI Taxonomy" id="5693"/>
    <lineage>
        <taxon>Eukaryota</taxon>
        <taxon>Discoba</taxon>
        <taxon>Euglenozoa</taxon>
        <taxon>Kinetoplastea</taxon>
        <taxon>Metakinetoplastina</taxon>
        <taxon>Trypanosomatida</taxon>
        <taxon>Trypanosomatidae</taxon>
        <taxon>Trypanosoma</taxon>
        <taxon>Schizotrypanum</taxon>
    </lineage>
</organism>